<comment type="caution">
    <text evidence="1">The sequence shown here is derived from an EMBL/GenBank/DDBJ whole genome shotgun (WGS) entry which is preliminary data.</text>
</comment>
<sequence>MKLQMLEDITSKIRLSFYGSERQKIDNLWHNYKVALVAWQSAFNKTAGDKEKQRLISIQVCSATNAFMVSLKLFLGENNQYYRILGELIRLVTQKQNQLKECNHLRVYCANIHSAGQLLDQTI</sequence>
<evidence type="ECO:0000313" key="1">
    <source>
        <dbReference type="EMBL" id="PIT95765.1"/>
    </source>
</evidence>
<name>A0A2M6WSN4_9BACT</name>
<dbReference type="AlphaFoldDB" id="A0A2M6WSN4"/>
<proteinExistence type="predicted"/>
<dbReference type="EMBL" id="PFAM01000023">
    <property type="protein sequence ID" value="PIT95765.1"/>
    <property type="molecule type" value="Genomic_DNA"/>
</dbReference>
<accession>A0A2M6WSN4</accession>
<protein>
    <submittedName>
        <fullName evidence="1">Uncharacterized protein</fullName>
    </submittedName>
</protein>
<organism evidence="1 2">
    <name type="scientific">Candidatus Falkowbacteria bacterium CG10_big_fil_rev_8_21_14_0_10_37_14</name>
    <dbReference type="NCBI Taxonomy" id="1974561"/>
    <lineage>
        <taxon>Bacteria</taxon>
        <taxon>Candidatus Falkowiibacteriota</taxon>
    </lineage>
</organism>
<dbReference type="Proteomes" id="UP000228533">
    <property type="component" value="Unassembled WGS sequence"/>
</dbReference>
<evidence type="ECO:0000313" key="2">
    <source>
        <dbReference type="Proteomes" id="UP000228533"/>
    </source>
</evidence>
<reference evidence="2" key="1">
    <citation type="submission" date="2017-09" db="EMBL/GenBank/DDBJ databases">
        <title>Depth-based differentiation of microbial function through sediment-hosted aquifers and enrichment of novel symbionts in the deep terrestrial subsurface.</title>
        <authorList>
            <person name="Probst A.J."/>
            <person name="Ladd B."/>
            <person name="Jarett J.K."/>
            <person name="Geller-Mcgrath D.E."/>
            <person name="Sieber C.M.K."/>
            <person name="Emerson J.B."/>
            <person name="Anantharaman K."/>
            <person name="Thomas B.C."/>
            <person name="Malmstrom R."/>
            <person name="Stieglmeier M."/>
            <person name="Klingl A."/>
            <person name="Woyke T."/>
            <person name="Ryan C.M."/>
            <person name="Banfield J.F."/>
        </authorList>
    </citation>
    <scope>NUCLEOTIDE SEQUENCE [LARGE SCALE GENOMIC DNA]</scope>
</reference>
<gene>
    <name evidence="1" type="ORF">COT94_04230</name>
</gene>